<evidence type="ECO:0008006" key="3">
    <source>
        <dbReference type="Google" id="ProtNLM"/>
    </source>
</evidence>
<reference evidence="1" key="1">
    <citation type="submission" date="2021-03" db="EMBL/GenBank/DDBJ databases">
        <authorList>
            <person name="Bekaert M."/>
        </authorList>
    </citation>
    <scope>NUCLEOTIDE SEQUENCE</scope>
</reference>
<accession>A0A8S3TTH5</accession>
<protein>
    <recommendedName>
        <fullName evidence="3">Apple domain-containing protein</fullName>
    </recommendedName>
</protein>
<name>A0A8S3TTH5_MYTED</name>
<sequence length="413" mass="46636">MKGEVMNIISNIGPTMCVNKCKSSYGCNGINFDRQQLTCELLRMNTTADERSVKSGSMYTAVSSWKTNNTTCLPNPCSQNMRCTVSNQNKAICIPFEIEDLNSQFSNFTQTTIDQSSQQTSSDWEKDNETDKDRCEIVIPKVVRNIISARLIKTYLAFCEDQNFETFSRSTLFNILNVCISSQKKNLHGLDNITAEGMKAVDVLTGIVSKLQMFGLPGEKVDQLNNLMASLNQHLKFEIKGCEECEVVEKSLNELSESYQNLQSHSTIPQDVSEEIVHEIDRSRTSILAWKAHCVRTVHQDQAKHDILDQLKPYQALIVMDWAMKFLPLKHREAQSDFFGKKRNRYSHEGHDVVTPYDMLTAIYSNGGIKVKIENLDEVDDEDLQNTLAEMESADVHAISEDLATDIMAGIST</sequence>
<organism evidence="1 2">
    <name type="scientific">Mytilus edulis</name>
    <name type="common">Blue mussel</name>
    <dbReference type="NCBI Taxonomy" id="6550"/>
    <lineage>
        <taxon>Eukaryota</taxon>
        <taxon>Metazoa</taxon>
        <taxon>Spiralia</taxon>
        <taxon>Lophotrochozoa</taxon>
        <taxon>Mollusca</taxon>
        <taxon>Bivalvia</taxon>
        <taxon>Autobranchia</taxon>
        <taxon>Pteriomorphia</taxon>
        <taxon>Mytilida</taxon>
        <taxon>Mytiloidea</taxon>
        <taxon>Mytilidae</taxon>
        <taxon>Mytilinae</taxon>
        <taxon>Mytilus</taxon>
    </lineage>
</organism>
<proteinExistence type="predicted"/>
<evidence type="ECO:0000313" key="1">
    <source>
        <dbReference type="EMBL" id="CAG2233742.1"/>
    </source>
</evidence>
<evidence type="ECO:0000313" key="2">
    <source>
        <dbReference type="Proteomes" id="UP000683360"/>
    </source>
</evidence>
<comment type="caution">
    <text evidence="1">The sequence shown here is derived from an EMBL/GenBank/DDBJ whole genome shotgun (WGS) entry which is preliminary data.</text>
</comment>
<keyword evidence="2" id="KW-1185">Reference proteome</keyword>
<gene>
    <name evidence="1" type="ORF">MEDL_46391</name>
</gene>
<dbReference type="Proteomes" id="UP000683360">
    <property type="component" value="Unassembled WGS sequence"/>
</dbReference>
<dbReference type="AlphaFoldDB" id="A0A8S3TTH5"/>
<dbReference type="OrthoDB" id="5989638at2759"/>
<dbReference type="EMBL" id="CAJPWZ010002217">
    <property type="protein sequence ID" value="CAG2233742.1"/>
    <property type="molecule type" value="Genomic_DNA"/>
</dbReference>